<evidence type="ECO:0000313" key="2">
    <source>
        <dbReference type="Proteomes" id="UP000614287"/>
    </source>
</evidence>
<comment type="caution">
    <text evidence="1">The sequence shown here is derived from an EMBL/GenBank/DDBJ whole genome shotgun (WGS) entry which is preliminary data.</text>
</comment>
<dbReference type="Gene3D" id="3.30.300.20">
    <property type="match status" value="1"/>
</dbReference>
<dbReference type="InterPro" id="IPR052707">
    <property type="entry name" value="OsmC_Ohr_Peroxiredoxin"/>
</dbReference>
<evidence type="ECO:0000313" key="1">
    <source>
        <dbReference type="EMBL" id="GHA75090.1"/>
    </source>
</evidence>
<organism evidence="1 2">
    <name type="scientific">Formosimonas limnophila</name>
    <dbReference type="NCBI Taxonomy" id="1384487"/>
    <lineage>
        <taxon>Bacteria</taxon>
        <taxon>Pseudomonadati</taxon>
        <taxon>Pseudomonadota</taxon>
        <taxon>Betaproteobacteria</taxon>
        <taxon>Burkholderiales</taxon>
        <taxon>Burkholderiaceae</taxon>
        <taxon>Formosimonas</taxon>
    </lineage>
</organism>
<dbReference type="Pfam" id="PF02566">
    <property type="entry name" value="OsmC"/>
    <property type="match status" value="1"/>
</dbReference>
<sequence length="155" mass="17467">MSQYTALTQWTRHDNEAFTDNQYSRRHDATFDSGIILPMSSSPHVVPLPYSDASAVDPEELFVASLSSCHMLWFLGIAAKKRFCVDNYHDHAVGVMAENAQGKLAMTAVTLRPKVTFSGERLPTREQIEQMHHLAHESCFIANSVTTDLRCEPVW</sequence>
<dbReference type="InterPro" id="IPR015946">
    <property type="entry name" value="KH_dom-like_a/b"/>
</dbReference>
<dbReference type="EMBL" id="BMZG01000007">
    <property type="protein sequence ID" value="GHA75090.1"/>
    <property type="molecule type" value="Genomic_DNA"/>
</dbReference>
<dbReference type="Proteomes" id="UP000614287">
    <property type="component" value="Unassembled WGS sequence"/>
</dbReference>
<name>A0A8J3G056_9BURK</name>
<dbReference type="AlphaFoldDB" id="A0A8J3G056"/>
<gene>
    <name evidence="1" type="ORF">GCM10009007_15280</name>
</gene>
<dbReference type="InterPro" id="IPR036102">
    <property type="entry name" value="OsmC/Ohrsf"/>
</dbReference>
<dbReference type="InterPro" id="IPR003718">
    <property type="entry name" value="OsmC/Ohr_fam"/>
</dbReference>
<protein>
    <submittedName>
        <fullName evidence="1">Peroxiredoxin</fullName>
    </submittedName>
</protein>
<dbReference type="RefSeq" id="WP_189493355.1">
    <property type="nucleotide sequence ID" value="NZ_BMZG01000007.1"/>
</dbReference>
<keyword evidence="2" id="KW-1185">Reference proteome</keyword>
<accession>A0A8J3G056</accession>
<dbReference type="PANTHER" id="PTHR42830:SF2">
    <property type="entry name" value="OSMC_OHR FAMILY PROTEIN"/>
    <property type="match status" value="1"/>
</dbReference>
<dbReference type="SUPFAM" id="SSF82784">
    <property type="entry name" value="OsmC-like"/>
    <property type="match status" value="1"/>
</dbReference>
<reference evidence="1" key="1">
    <citation type="journal article" date="2014" name="Int. J. Syst. Evol. Microbiol.">
        <title>Complete genome sequence of Corynebacterium casei LMG S-19264T (=DSM 44701T), isolated from a smear-ripened cheese.</title>
        <authorList>
            <consortium name="US DOE Joint Genome Institute (JGI-PGF)"/>
            <person name="Walter F."/>
            <person name="Albersmeier A."/>
            <person name="Kalinowski J."/>
            <person name="Ruckert C."/>
        </authorList>
    </citation>
    <scope>NUCLEOTIDE SEQUENCE</scope>
    <source>
        <strain evidence="1">KCTC 32501</strain>
    </source>
</reference>
<dbReference type="PANTHER" id="PTHR42830">
    <property type="entry name" value="OSMOTICALLY INDUCIBLE FAMILY PROTEIN"/>
    <property type="match status" value="1"/>
</dbReference>
<proteinExistence type="predicted"/>
<reference evidence="1" key="2">
    <citation type="submission" date="2020-09" db="EMBL/GenBank/DDBJ databases">
        <authorList>
            <person name="Sun Q."/>
            <person name="Kim S."/>
        </authorList>
    </citation>
    <scope>NUCLEOTIDE SEQUENCE</scope>
    <source>
        <strain evidence="1">KCTC 32501</strain>
    </source>
</reference>